<sequence>MAGHSQFKNIMHRKGAQDARRARTFAKLIREITVSARQGLPDPATNPRLRAAVQAARVANMTRDTVDRAIKRAAAPGPGEDYVEVRYEGYGPHGIAIIVETLTDNRNRTAADLRSMFSKSGGAMGESNSVAFQFEHVGIITYPAAAASDEAMLEAAIEAGGDDVTSTPDGHEIRTAMADLFAVRDALEEKLGPADGARLEWRPQTTIELDEDGAREVLKLIDALDEHDDVQTVYANFDVPEAVMQRLSA</sequence>
<comment type="subcellular location">
    <subcellularLocation>
        <location evidence="6">Cytoplasm</location>
    </subcellularLocation>
</comment>
<dbReference type="OrthoDB" id="9781053at2"/>
<evidence type="ECO:0000256" key="4">
    <source>
        <dbReference type="ARBA" id="ARBA00023125"/>
    </source>
</evidence>
<gene>
    <name evidence="9" type="ORF">C8P66_116114</name>
</gene>
<evidence type="ECO:0000259" key="8">
    <source>
        <dbReference type="Pfam" id="PF20772"/>
    </source>
</evidence>
<feature type="domain" description="TACO1/YebC-like N-terminal" evidence="8">
    <location>
        <begin position="5"/>
        <end position="74"/>
    </location>
</feature>
<dbReference type="Pfam" id="PF01709">
    <property type="entry name" value="Transcrip_reg"/>
    <property type="match status" value="1"/>
</dbReference>
<dbReference type="NCBIfam" id="TIGR01033">
    <property type="entry name" value="YebC/PmpR family DNA-binding transcriptional regulator"/>
    <property type="match status" value="1"/>
</dbReference>
<comment type="caution">
    <text evidence="9">The sequence shown here is derived from an EMBL/GenBank/DDBJ whole genome shotgun (WGS) entry which is preliminary data.</text>
</comment>
<evidence type="ECO:0000256" key="3">
    <source>
        <dbReference type="ARBA" id="ARBA00023015"/>
    </source>
</evidence>
<dbReference type="InterPro" id="IPR048300">
    <property type="entry name" value="TACO1_YebC-like_2nd/3rd_dom"/>
</dbReference>
<dbReference type="NCBIfam" id="NF009044">
    <property type="entry name" value="PRK12378.1"/>
    <property type="match status" value="1"/>
</dbReference>
<evidence type="ECO:0000259" key="7">
    <source>
        <dbReference type="Pfam" id="PF01709"/>
    </source>
</evidence>
<keyword evidence="2 6" id="KW-0963">Cytoplasm</keyword>
<keyword evidence="5 6" id="KW-0804">Transcription</keyword>
<keyword evidence="3 6" id="KW-0805">Transcription regulation</keyword>
<keyword evidence="10" id="KW-1185">Reference proteome</keyword>
<dbReference type="GO" id="GO:0003677">
    <property type="term" value="F:DNA binding"/>
    <property type="evidence" value="ECO:0007669"/>
    <property type="project" value="UniProtKB-UniRule"/>
</dbReference>
<comment type="similarity">
    <text evidence="1 6">Belongs to the TACO1 family.</text>
</comment>
<dbReference type="PANTHER" id="PTHR12532:SF6">
    <property type="entry name" value="TRANSCRIPTIONAL REGULATORY PROTEIN YEBC-RELATED"/>
    <property type="match status" value="1"/>
</dbReference>
<evidence type="ECO:0000256" key="6">
    <source>
        <dbReference type="HAMAP-Rule" id="MF_00693"/>
    </source>
</evidence>
<name>A0A2W7IWX1_9PROT</name>
<feature type="domain" description="TACO1/YebC-like second and third" evidence="7">
    <location>
        <begin position="82"/>
        <end position="237"/>
    </location>
</feature>
<proteinExistence type="inferred from homology"/>
<dbReference type="GO" id="GO:0006355">
    <property type="term" value="P:regulation of DNA-templated transcription"/>
    <property type="evidence" value="ECO:0007669"/>
    <property type="project" value="UniProtKB-UniRule"/>
</dbReference>
<dbReference type="InterPro" id="IPR049083">
    <property type="entry name" value="TACO1_YebC_N"/>
</dbReference>
<dbReference type="NCBIfam" id="NF001030">
    <property type="entry name" value="PRK00110.1"/>
    <property type="match status" value="1"/>
</dbReference>
<dbReference type="GO" id="GO:0005829">
    <property type="term" value="C:cytosol"/>
    <property type="evidence" value="ECO:0007669"/>
    <property type="project" value="TreeGrafter"/>
</dbReference>
<dbReference type="FunFam" id="1.10.10.200:FF:000002">
    <property type="entry name" value="Probable transcriptional regulatory protein CLM62_37755"/>
    <property type="match status" value="1"/>
</dbReference>
<organism evidence="9 10">
    <name type="scientific">Humitalea rosea</name>
    <dbReference type="NCBI Taxonomy" id="990373"/>
    <lineage>
        <taxon>Bacteria</taxon>
        <taxon>Pseudomonadati</taxon>
        <taxon>Pseudomonadota</taxon>
        <taxon>Alphaproteobacteria</taxon>
        <taxon>Acetobacterales</taxon>
        <taxon>Roseomonadaceae</taxon>
        <taxon>Humitalea</taxon>
    </lineage>
</organism>
<keyword evidence="4 6" id="KW-0238">DNA-binding</keyword>
<evidence type="ECO:0000256" key="1">
    <source>
        <dbReference type="ARBA" id="ARBA00008724"/>
    </source>
</evidence>
<dbReference type="Proteomes" id="UP000249688">
    <property type="component" value="Unassembled WGS sequence"/>
</dbReference>
<dbReference type="HAMAP" id="MF_00693">
    <property type="entry name" value="Transcrip_reg_TACO1"/>
    <property type="match status" value="1"/>
</dbReference>
<dbReference type="Gene3D" id="1.10.10.200">
    <property type="match status" value="1"/>
</dbReference>
<dbReference type="Gene3D" id="3.30.70.980">
    <property type="match status" value="2"/>
</dbReference>
<protein>
    <recommendedName>
        <fullName evidence="6">Probable transcriptional regulatory protein C8P66_116114</fullName>
    </recommendedName>
</protein>
<dbReference type="PANTHER" id="PTHR12532">
    <property type="entry name" value="TRANSLATIONAL ACTIVATOR OF CYTOCHROME C OXIDASE 1"/>
    <property type="match status" value="1"/>
</dbReference>
<evidence type="ECO:0000313" key="9">
    <source>
        <dbReference type="EMBL" id="PZW43193.1"/>
    </source>
</evidence>
<dbReference type="InterPro" id="IPR029072">
    <property type="entry name" value="YebC-like"/>
</dbReference>
<dbReference type="InterPro" id="IPR017856">
    <property type="entry name" value="Integrase-like_N"/>
</dbReference>
<accession>A0A2W7IWX1</accession>
<dbReference type="RefSeq" id="WP_111399058.1">
    <property type="nucleotide sequence ID" value="NZ_QKYU01000016.1"/>
</dbReference>
<evidence type="ECO:0000313" key="10">
    <source>
        <dbReference type="Proteomes" id="UP000249688"/>
    </source>
</evidence>
<dbReference type="Pfam" id="PF20772">
    <property type="entry name" value="TACO1_YebC_N"/>
    <property type="match status" value="1"/>
</dbReference>
<evidence type="ECO:0000256" key="5">
    <source>
        <dbReference type="ARBA" id="ARBA00023163"/>
    </source>
</evidence>
<reference evidence="9 10" key="1">
    <citation type="submission" date="2018-06" db="EMBL/GenBank/DDBJ databases">
        <title>Genomic Encyclopedia of Archaeal and Bacterial Type Strains, Phase II (KMG-II): from individual species to whole genera.</title>
        <authorList>
            <person name="Goeker M."/>
        </authorList>
    </citation>
    <scope>NUCLEOTIDE SEQUENCE [LARGE SCALE GENOMIC DNA]</scope>
    <source>
        <strain evidence="9 10">DSM 24525</strain>
    </source>
</reference>
<dbReference type="AlphaFoldDB" id="A0A2W7IWX1"/>
<dbReference type="EMBL" id="QKYU01000016">
    <property type="protein sequence ID" value="PZW43193.1"/>
    <property type="molecule type" value="Genomic_DNA"/>
</dbReference>
<dbReference type="InterPro" id="IPR002876">
    <property type="entry name" value="Transcrip_reg_TACO1-like"/>
</dbReference>
<evidence type="ECO:0000256" key="2">
    <source>
        <dbReference type="ARBA" id="ARBA00022490"/>
    </source>
</evidence>
<dbReference type="InterPro" id="IPR026564">
    <property type="entry name" value="Transcrip_reg_TACO1-like_dom3"/>
</dbReference>
<dbReference type="SUPFAM" id="SSF75625">
    <property type="entry name" value="YebC-like"/>
    <property type="match status" value="1"/>
</dbReference>